<dbReference type="Pfam" id="PF00149">
    <property type="entry name" value="Metallophos"/>
    <property type="match status" value="1"/>
</dbReference>
<protein>
    <recommendedName>
        <fullName evidence="12">Sphingomyelin phosphodiesterase</fullName>
        <ecNumber evidence="12">3.1.4.12</ecNumber>
    </recommendedName>
</protein>
<feature type="binding site" evidence="13">
    <location>
        <position position="233"/>
    </location>
    <ligand>
        <name>Zn(2+)</name>
        <dbReference type="ChEBI" id="CHEBI:29105"/>
        <label>1</label>
    </ligand>
</feature>
<keyword evidence="6 12" id="KW-0378">Hydrolase</keyword>
<feature type="disulfide bond" evidence="14">
    <location>
        <begin position="39"/>
        <end position="114"/>
    </location>
</feature>
<dbReference type="GO" id="GO:0006685">
    <property type="term" value="P:sphingomyelin catabolic process"/>
    <property type="evidence" value="ECO:0007669"/>
    <property type="project" value="UniProtKB-UniRule"/>
</dbReference>
<evidence type="ECO:0000313" key="18">
    <source>
        <dbReference type="WBParaSite" id="PSAMB.scaffold2328size23850.g17353.t1"/>
    </source>
</evidence>
<feature type="disulfide bond" evidence="14">
    <location>
        <begin position="540"/>
        <end position="544"/>
    </location>
</feature>
<keyword evidence="17" id="KW-1185">Reference proteome</keyword>
<dbReference type="GO" id="GO:0005615">
    <property type="term" value="C:extracellular space"/>
    <property type="evidence" value="ECO:0007669"/>
    <property type="project" value="TreeGrafter"/>
</dbReference>
<dbReference type="InterPro" id="IPR041805">
    <property type="entry name" value="ASMase/PPN1_MPP"/>
</dbReference>
<evidence type="ECO:0000256" key="11">
    <source>
        <dbReference type="ARBA" id="ARBA00047268"/>
    </source>
</evidence>
<dbReference type="InterPro" id="IPR029052">
    <property type="entry name" value="Metallo-depent_PP-like"/>
</dbReference>
<keyword evidence="10 12" id="KW-0326">Glycosidase</keyword>
<dbReference type="PANTHER" id="PTHR10340">
    <property type="entry name" value="SPHINGOMYELIN PHOSPHODIESTERASE"/>
    <property type="match status" value="1"/>
</dbReference>
<feature type="disulfide bond" evidence="14">
    <location>
        <begin position="70"/>
        <end position="81"/>
    </location>
</feature>
<sequence length="598" mass="68281">MRWIFVAAVVAAYVCVVRSNVGAEPIVLKASSKIEKIACTTCRVITEVMSEVWGKNMTRDCIADALSFLCRKLNIEHYSVCSGITSQFKEEFLYVLGELVLKPSQLCGFLLPHCGTPVNPLGQNWTIALPGGKPAPATNPIVPSGGPTLRVLQLSDIHFDMLYQPGAEGDCAKPVCCREMNDDGTDGISEQVKKPAPFWGSLGACDAPYWTVENMLRHISMNENLDYILIAGDLMSHADWTYTREGHEAIIKNLTALLNKHFPDTPTFWTVGNHEGVPVNSFAPHSAPKKYWPTWLYSALNTAWKRWLPEKTKKDILYRASYSVQIIDKLRLISLNTAYCDQTNFWIYLNQTDPDGTLAWLVEELTSAERLGQKVQILGHIPPGSGECLEGWAKNYYRIVNRFESTIVGQFTGHTHTDSYTVYYEDMDNYKSRPTNVMYVAPSVTTFVGLNPSYRIYTIDGAHEGSTYEILDHETWFMNLTVANQIGHPHWKLLYRAKRAYNMKTLRPEEWSQLTNELKKSKKTFRKFLRYYARRKDYECNDQCRREILCSLRSGHHNDVGLCNDFNPSTENDYSNETKHYAAIRRELRKWNIKCPNI</sequence>
<feature type="disulfide bond" evidence="14">
    <location>
        <begin position="171"/>
        <end position="176"/>
    </location>
</feature>
<dbReference type="InterPro" id="IPR011160">
    <property type="entry name" value="Sphingomy_PDE"/>
</dbReference>
<evidence type="ECO:0000256" key="13">
    <source>
        <dbReference type="PIRSR" id="PIRSR000948-1"/>
    </source>
</evidence>
<evidence type="ECO:0000256" key="3">
    <source>
        <dbReference type="ARBA" id="ARBA00022525"/>
    </source>
</evidence>
<dbReference type="PROSITE" id="PS50015">
    <property type="entry name" value="SAP_B"/>
    <property type="match status" value="1"/>
</dbReference>
<evidence type="ECO:0000313" key="17">
    <source>
        <dbReference type="Proteomes" id="UP000887566"/>
    </source>
</evidence>
<keyword evidence="3" id="KW-0964">Secreted</keyword>
<evidence type="ECO:0000256" key="5">
    <source>
        <dbReference type="ARBA" id="ARBA00022729"/>
    </source>
</evidence>
<evidence type="ECO:0000256" key="12">
    <source>
        <dbReference type="PIRNR" id="PIRNR000948"/>
    </source>
</evidence>
<name>A0A914VR59_9BILA</name>
<comment type="function">
    <text evidence="12">Converts sphingomyelin to ceramide.</text>
</comment>
<dbReference type="Gene3D" id="1.10.225.10">
    <property type="entry name" value="Saposin-like"/>
    <property type="match status" value="1"/>
</dbReference>
<proteinExistence type="inferred from homology"/>
<dbReference type="InterPro" id="IPR045473">
    <property type="entry name" value="ASM_C"/>
</dbReference>
<dbReference type="GO" id="GO:0046872">
    <property type="term" value="F:metal ion binding"/>
    <property type="evidence" value="ECO:0007669"/>
    <property type="project" value="UniProtKB-KW"/>
</dbReference>
<keyword evidence="9" id="KW-0325">Glycoprotein</keyword>
<feature type="binding site" evidence="13">
    <location>
        <position position="414"/>
    </location>
    <ligand>
        <name>Zn(2+)</name>
        <dbReference type="ChEBI" id="CHEBI:29105"/>
        <label>2</label>
    </ligand>
</feature>
<feature type="binding site" evidence="13">
    <location>
        <position position="158"/>
    </location>
    <ligand>
        <name>Zn(2+)</name>
        <dbReference type="ChEBI" id="CHEBI:29105"/>
        <label>1</label>
    </ligand>
</feature>
<dbReference type="InterPro" id="IPR004843">
    <property type="entry name" value="Calcineurin-like_PHP"/>
</dbReference>
<dbReference type="Gene3D" id="3.60.21.10">
    <property type="match status" value="1"/>
</dbReference>
<feature type="disulfide bond" evidence="14">
    <location>
        <begin position="177"/>
        <end position="205"/>
    </location>
</feature>
<feature type="signal peptide" evidence="15">
    <location>
        <begin position="1"/>
        <end position="19"/>
    </location>
</feature>
<dbReference type="SUPFAM" id="SSF47862">
    <property type="entry name" value="Saposin"/>
    <property type="match status" value="1"/>
</dbReference>
<feature type="binding site" evidence="13">
    <location>
        <position position="156"/>
    </location>
    <ligand>
        <name>Zn(2+)</name>
        <dbReference type="ChEBI" id="CHEBI:29105"/>
        <label>1</label>
    </ligand>
</feature>
<comment type="subcellular location">
    <subcellularLocation>
        <location evidence="1">Secreted</location>
    </subcellularLocation>
</comment>
<accession>A0A914VR59</accession>
<dbReference type="PANTHER" id="PTHR10340:SF34">
    <property type="entry name" value="SPHINGOMYELIN PHOSPHODIESTERASE"/>
    <property type="match status" value="1"/>
</dbReference>
<evidence type="ECO:0000256" key="4">
    <source>
        <dbReference type="ARBA" id="ARBA00022723"/>
    </source>
</evidence>
<comment type="cofactor">
    <cofactor evidence="13">
        <name>Zn(2+)</name>
        <dbReference type="ChEBI" id="CHEBI:29105"/>
    </cofactor>
    <text evidence="13">Binds 2 Zn(2+) ions per subunit.</text>
</comment>
<keyword evidence="4 13" id="KW-0479">Metal-binding</keyword>
<evidence type="ECO:0000256" key="7">
    <source>
        <dbReference type="ARBA" id="ARBA00022833"/>
    </source>
</evidence>
<organism evidence="17 18">
    <name type="scientific">Plectus sambesii</name>
    <dbReference type="NCBI Taxonomy" id="2011161"/>
    <lineage>
        <taxon>Eukaryota</taxon>
        <taxon>Metazoa</taxon>
        <taxon>Ecdysozoa</taxon>
        <taxon>Nematoda</taxon>
        <taxon>Chromadorea</taxon>
        <taxon>Plectida</taxon>
        <taxon>Plectina</taxon>
        <taxon>Plectoidea</taxon>
        <taxon>Plectidae</taxon>
        <taxon>Plectus</taxon>
    </lineage>
</organism>
<dbReference type="SMART" id="SM00741">
    <property type="entry name" value="SapB"/>
    <property type="match status" value="1"/>
</dbReference>
<dbReference type="WBParaSite" id="PSAMB.scaffold2328size23850.g17353.t1">
    <property type="protein sequence ID" value="PSAMB.scaffold2328size23850.g17353.t1"/>
    <property type="gene ID" value="PSAMB.scaffold2328size23850.g17353"/>
</dbReference>
<dbReference type="GO" id="GO:0005764">
    <property type="term" value="C:lysosome"/>
    <property type="evidence" value="ECO:0007669"/>
    <property type="project" value="TreeGrafter"/>
</dbReference>
<dbReference type="EC" id="3.1.4.12" evidence="12"/>
<feature type="domain" description="Saposin B-type" evidence="16">
    <location>
        <begin position="35"/>
        <end position="118"/>
    </location>
</feature>
<keyword evidence="7 13" id="KW-0862">Zinc</keyword>
<evidence type="ECO:0000256" key="8">
    <source>
        <dbReference type="ARBA" id="ARBA00023157"/>
    </source>
</evidence>
<evidence type="ECO:0000256" key="10">
    <source>
        <dbReference type="ARBA" id="ARBA00023295"/>
    </source>
</evidence>
<dbReference type="Proteomes" id="UP000887566">
    <property type="component" value="Unplaced"/>
</dbReference>
<comment type="catalytic activity">
    <reaction evidence="11">
        <text>a sphingomyelin + H2O = phosphocholine + an N-acylsphing-4-enine + H(+)</text>
        <dbReference type="Rhea" id="RHEA:19253"/>
        <dbReference type="ChEBI" id="CHEBI:15377"/>
        <dbReference type="ChEBI" id="CHEBI:15378"/>
        <dbReference type="ChEBI" id="CHEBI:17636"/>
        <dbReference type="ChEBI" id="CHEBI:52639"/>
        <dbReference type="ChEBI" id="CHEBI:295975"/>
        <dbReference type="EC" id="3.1.4.12"/>
    </reaction>
    <physiologicalReaction direction="left-to-right" evidence="11">
        <dbReference type="Rhea" id="RHEA:19254"/>
    </physiologicalReaction>
</comment>
<feature type="chain" id="PRO_5037088191" description="Sphingomyelin phosphodiesterase" evidence="15">
    <location>
        <begin position="20"/>
        <end position="598"/>
    </location>
</feature>
<evidence type="ECO:0000259" key="16">
    <source>
        <dbReference type="PROSITE" id="PS50015"/>
    </source>
</evidence>
<dbReference type="GO" id="GO:0046513">
    <property type="term" value="P:ceramide biosynthetic process"/>
    <property type="evidence" value="ECO:0007669"/>
    <property type="project" value="TreeGrafter"/>
</dbReference>
<dbReference type="SUPFAM" id="SSF56300">
    <property type="entry name" value="Metallo-dependent phosphatases"/>
    <property type="match status" value="1"/>
</dbReference>
<feature type="binding site" evidence="13">
    <location>
        <position position="273"/>
    </location>
    <ligand>
        <name>Zn(2+)</name>
        <dbReference type="ChEBI" id="CHEBI:29105"/>
        <label>2</label>
    </ligand>
</feature>
<feature type="disulfide bond" evidence="14">
    <location>
        <begin position="340"/>
        <end position="388"/>
    </location>
</feature>
<comment type="similarity">
    <text evidence="2 12">Belongs to the acid sphingomyelinase family.</text>
</comment>
<feature type="binding site" evidence="13">
    <location>
        <position position="380"/>
    </location>
    <ligand>
        <name>Zn(2+)</name>
        <dbReference type="ChEBI" id="CHEBI:29105"/>
        <label>2</label>
    </ligand>
</feature>
<dbReference type="Pfam" id="PF19272">
    <property type="entry name" value="ASMase_C"/>
    <property type="match status" value="1"/>
</dbReference>
<dbReference type="AlphaFoldDB" id="A0A914VR59"/>
<dbReference type="GO" id="GO:0016798">
    <property type="term" value="F:hydrolase activity, acting on glycosyl bonds"/>
    <property type="evidence" value="ECO:0007669"/>
    <property type="project" value="UniProtKB-KW"/>
</dbReference>
<dbReference type="GO" id="GO:0061750">
    <property type="term" value="F:acid sphingomyelin phosphodiesterase activity"/>
    <property type="evidence" value="ECO:0007669"/>
    <property type="project" value="TreeGrafter"/>
</dbReference>
<keyword evidence="8 14" id="KW-1015">Disulfide bond</keyword>
<feature type="binding site" evidence="13">
    <location>
        <position position="233"/>
    </location>
    <ligand>
        <name>Zn(2+)</name>
        <dbReference type="ChEBI" id="CHEBI:29105"/>
        <label>2</label>
    </ligand>
</feature>
<dbReference type="GO" id="GO:0016020">
    <property type="term" value="C:membrane"/>
    <property type="evidence" value="ECO:0007669"/>
    <property type="project" value="GOC"/>
</dbReference>
<evidence type="ECO:0000256" key="14">
    <source>
        <dbReference type="PIRSR" id="PIRSR000948-2"/>
    </source>
</evidence>
<keyword evidence="5 15" id="KW-0732">Signal</keyword>
<evidence type="ECO:0000256" key="2">
    <source>
        <dbReference type="ARBA" id="ARBA00008234"/>
    </source>
</evidence>
<evidence type="ECO:0000256" key="1">
    <source>
        <dbReference type="ARBA" id="ARBA00004613"/>
    </source>
</evidence>
<dbReference type="CDD" id="cd00842">
    <property type="entry name" value="MPP_ASMase"/>
    <property type="match status" value="1"/>
</dbReference>
<reference evidence="18" key="1">
    <citation type="submission" date="2022-11" db="UniProtKB">
        <authorList>
            <consortium name="WormBaseParasite"/>
        </authorList>
    </citation>
    <scope>IDENTIFICATION</scope>
</reference>
<dbReference type="PIRSF" id="PIRSF000948">
    <property type="entry name" value="Sphingomy_PDE"/>
    <property type="match status" value="1"/>
</dbReference>
<evidence type="ECO:0000256" key="9">
    <source>
        <dbReference type="ARBA" id="ARBA00023180"/>
    </source>
</evidence>
<dbReference type="InterPro" id="IPR011001">
    <property type="entry name" value="Saposin-like"/>
</dbReference>
<dbReference type="InterPro" id="IPR008139">
    <property type="entry name" value="SaposinB_dom"/>
</dbReference>
<feature type="disulfide bond" evidence="14">
    <location>
        <begin position="42"/>
        <end position="107"/>
    </location>
</feature>
<evidence type="ECO:0000256" key="6">
    <source>
        <dbReference type="ARBA" id="ARBA00022801"/>
    </source>
</evidence>
<feature type="binding site" evidence="13">
    <location>
        <position position="416"/>
    </location>
    <ligand>
        <name>Zn(2+)</name>
        <dbReference type="ChEBI" id="CHEBI:29105"/>
        <label>1</label>
    </ligand>
</feature>
<evidence type="ECO:0000256" key="15">
    <source>
        <dbReference type="SAM" id="SignalP"/>
    </source>
</evidence>